<dbReference type="EMBL" id="LN853256">
    <property type="protein sequence ID" value="CRY95456.1"/>
    <property type="molecule type" value="Genomic_DNA"/>
</dbReference>
<accession>A0A0H5Q0F8</accession>
<evidence type="ECO:0000313" key="1">
    <source>
        <dbReference type="EMBL" id="CRY95456.1"/>
    </source>
</evidence>
<sequence>MSNATAPAKAVTVPRPGRAFIQTERSTHEAWARLILSSPKSAQLMHLLCAQMDDATNAVVISQKTLAKLMKCSVRTVQYAIVPLVEGHWVQCLRLGTTGSINAYVINSRVAWSKGRDDLHLSAFHARVIVDIEDQVPGTIAEVGKLRTVPLVYPGEIQSPAGEGEPAPSQPIFDGLEPEIPVIPSLRDEW</sequence>
<reference evidence="1" key="1">
    <citation type="submission" date="2015-06" db="EMBL/GenBank/DDBJ databases">
        <authorList>
            <person name="Joergensen T."/>
        </authorList>
    </citation>
    <scope>NUCLEOTIDE SEQUENCE</scope>
    <source>
        <plasmid evidence="1">pRGRH0629</plasmid>
    </source>
</reference>
<protein>
    <recommendedName>
        <fullName evidence="2">Plasmid replication protein RepL domain-containing protein</fullName>
    </recommendedName>
</protein>
<dbReference type="AlphaFoldDB" id="A0A0H5Q0F8"/>
<keyword evidence="1" id="KW-0614">Plasmid</keyword>
<evidence type="ECO:0008006" key="2">
    <source>
        <dbReference type="Google" id="ProtNLM"/>
    </source>
</evidence>
<geneLocation type="plasmid" evidence="1">
    <name>pRGRH0629</name>
</geneLocation>
<reference evidence="1" key="2">
    <citation type="submission" date="2015-07" db="EMBL/GenBank/DDBJ databases">
        <title>Plasmids, circular viruses and viroids from rat gut.</title>
        <authorList>
            <person name="Jorgensen T.J."/>
            <person name="Hansen M.A."/>
            <person name="Xu Z."/>
            <person name="Tabak M.A."/>
            <person name="Sorensen S.J."/>
            <person name="Hansen L.H."/>
        </authorList>
    </citation>
    <scope>NUCLEOTIDE SEQUENCE</scope>
    <source>
        <plasmid evidence="1">pRGRH0629</plasmid>
    </source>
</reference>
<proteinExistence type="predicted"/>
<organism evidence="1">
    <name type="scientific">uncultured prokaryote</name>
    <dbReference type="NCBI Taxonomy" id="198431"/>
    <lineage>
        <taxon>unclassified sequences</taxon>
        <taxon>environmental samples</taxon>
    </lineage>
</organism>
<name>A0A0H5Q0F8_9ZZZZ</name>